<organism evidence="3 4">
    <name type="scientific">Comamonas aquatica DA1877</name>
    <dbReference type="NCBI Taxonomy" id="1457173"/>
    <lineage>
        <taxon>Bacteria</taxon>
        <taxon>Pseudomonadati</taxon>
        <taxon>Pseudomonadota</taxon>
        <taxon>Betaproteobacteria</taxon>
        <taxon>Burkholderiales</taxon>
        <taxon>Comamonadaceae</taxon>
        <taxon>Comamonas</taxon>
    </lineage>
</organism>
<feature type="region of interest" description="Disordered" evidence="1">
    <location>
        <begin position="1"/>
        <end position="38"/>
    </location>
</feature>
<dbReference type="Proteomes" id="UP000020766">
    <property type="component" value="Unassembled WGS sequence"/>
</dbReference>
<evidence type="ECO:0000256" key="1">
    <source>
        <dbReference type="SAM" id="MobiDB-lite"/>
    </source>
</evidence>
<name>A0A014NXS9_9BURK</name>
<sequence length="210" mass="21725">MLNVPPLPAPASSDTAVPAKSTPLDEAQKTATASSQGQQNLRNAQILEASLQVSLQTGNDSLALLYRTAVDAINQELAPELGPDAIQNAMGQDHSAQATAGRIVGLSTAMFDAYAARYPDKELAEVAQDFVELIRGGFEQGYQEAEDILNSLGVLGADSPVAAGIAQTYELVHKGYDDWLQAKLGALRGDAAPSAPADATPAVPGPATAT</sequence>
<dbReference type="RefSeq" id="WP_051519692.1">
    <property type="nucleotide sequence ID" value="NZ_JBOK01000030.1"/>
</dbReference>
<feature type="region of interest" description="Disordered" evidence="1">
    <location>
        <begin position="190"/>
        <end position="210"/>
    </location>
</feature>
<dbReference type="PATRIC" id="fig|1457173.3.peg.3476"/>
<dbReference type="AlphaFoldDB" id="A0A014NXS9"/>
<evidence type="ECO:0000259" key="2">
    <source>
        <dbReference type="Pfam" id="PF18433"/>
    </source>
</evidence>
<evidence type="ECO:0000313" key="3">
    <source>
        <dbReference type="EMBL" id="EXU78675.1"/>
    </source>
</evidence>
<feature type="compositionally biased region" description="Polar residues" evidence="1">
    <location>
        <begin position="29"/>
        <end position="38"/>
    </location>
</feature>
<dbReference type="Pfam" id="PF18433">
    <property type="entry name" value="DUF5610"/>
    <property type="match status" value="1"/>
</dbReference>
<feature type="domain" description="DUF5610" evidence="2">
    <location>
        <begin position="59"/>
        <end position="178"/>
    </location>
</feature>
<evidence type="ECO:0000313" key="4">
    <source>
        <dbReference type="Proteomes" id="UP000020766"/>
    </source>
</evidence>
<accession>A0A014NXS9</accession>
<keyword evidence="4" id="KW-1185">Reference proteome</keyword>
<protein>
    <recommendedName>
        <fullName evidence="2">DUF5610 domain-containing protein</fullName>
    </recommendedName>
</protein>
<dbReference type="EMBL" id="JBOK01000030">
    <property type="protein sequence ID" value="EXU78675.1"/>
    <property type="molecule type" value="Genomic_DNA"/>
</dbReference>
<reference evidence="3 4" key="1">
    <citation type="submission" date="2014-01" db="EMBL/GenBank/DDBJ databases">
        <title>Interspecies Systems Biology Uncovers Metabolites Affecting C. elegans Gene Expression and Life History Traits.</title>
        <authorList>
            <person name="Watson E."/>
            <person name="Macneil L.T."/>
            <person name="Ritter A.D."/>
            <person name="Yilmaz L.S."/>
            <person name="Rosebrock A.P."/>
            <person name="Caudy A.A."/>
            <person name="Walhout A.J."/>
        </authorList>
    </citation>
    <scope>NUCLEOTIDE SEQUENCE [LARGE SCALE GENOMIC DNA]</scope>
    <source>
        <strain evidence="3 4">DA1877</strain>
    </source>
</reference>
<proteinExistence type="predicted"/>
<gene>
    <name evidence="3" type="ORF">AX13_11615</name>
</gene>
<comment type="caution">
    <text evidence="3">The sequence shown here is derived from an EMBL/GenBank/DDBJ whole genome shotgun (WGS) entry which is preliminary data.</text>
</comment>
<dbReference type="InterPro" id="IPR041651">
    <property type="entry name" value="DUF5610"/>
</dbReference>
<feature type="compositionally biased region" description="Low complexity" evidence="1">
    <location>
        <begin position="191"/>
        <end position="210"/>
    </location>
</feature>
<dbReference type="Gene3D" id="1.10.132.90">
    <property type="match status" value="1"/>
</dbReference>